<feature type="non-terminal residue" evidence="1">
    <location>
        <position position="1"/>
    </location>
</feature>
<gene>
    <name evidence="1" type="ORF">K443DRAFT_678467</name>
</gene>
<evidence type="ECO:0000313" key="1">
    <source>
        <dbReference type="EMBL" id="KIK01330.1"/>
    </source>
</evidence>
<feature type="non-terminal residue" evidence="1">
    <location>
        <position position="78"/>
    </location>
</feature>
<keyword evidence="2" id="KW-1185">Reference proteome</keyword>
<dbReference type="HOGENOM" id="CLU_2628562_0_0_1"/>
<dbReference type="EMBL" id="KN838608">
    <property type="protein sequence ID" value="KIK01330.1"/>
    <property type="molecule type" value="Genomic_DNA"/>
</dbReference>
<sequence length="78" mass="9570">MENPSIALLPDRPALRTQYQSLADGTFRVERYRRLNNVVQKQEGKTGMRRHMWWRRWWEGKKEWRRQGTVALNICWLI</sequence>
<organism evidence="1 2">
    <name type="scientific">Laccaria amethystina LaAM-08-1</name>
    <dbReference type="NCBI Taxonomy" id="1095629"/>
    <lineage>
        <taxon>Eukaryota</taxon>
        <taxon>Fungi</taxon>
        <taxon>Dikarya</taxon>
        <taxon>Basidiomycota</taxon>
        <taxon>Agaricomycotina</taxon>
        <taxon>Agaricomycetes</taxon>
        <taxon>Agaricomycetidae</taxon>
        <taxon>Agaricales</taxon>
        <taxon>Agaricineae</taxon>
        <taxon>Hydnangiaceae</taxon>
        <taxon>Laccaria</taxon>
    </lineage>
</organism>
<evidence type="ECO:0000313" key="2">
    <source>
        <dbReference type="Proteomes" id="UP000054477"/>
    </source>
</evidence>
<protein>
    <submittedName>
        <fullName evidence="1">Uncharacterized protein</fullName>
    </submittedName>
</protein>
<reference evidence="1 2" key="1">
    <citation type="submission" date="2014-04" db="EMBL/GenBank/DDBJ databases">
        <authorList>
            <consortium name="DOE Joint Genome Institute"/>
            <person name="Kuo A."/>
            <person name="Kohler A."/>
            <person name="Nagy L.G."/>
            <person name="Floudas D."/>
            <person name="Copeland A."/>
            <person name="Barry K.W."/>
            <person name="Cichocki N."/>
            <person name="Veneault-Fourrey C."/>
            <person name="LaButti K."/>
            <person name="Lindquist E.A."/>
            <person name="Lipzen A."/>
            <person name="Lundell T."/>
            <person name="Morin E."/>
            <person name="Murat C."/>
            <person name="Sun H."/>
            <person name="Tunlid A."/>
            <person name="Henrissat B."/>
            <person name="Grigoriev I.V."/>
            <person name="Hibbett D.S."/>
            <person name="Martin F."/>
            <person name="Nordberg H.P."/>
            <person name="Cantor M.N."/>
            <person name="Hua S.X."/>
        </authorList>
    </citation>
    <scope>NUCLEOTIDE SEQUENCE [LARGE SCALE GENOMIC DNA]</scope>
    <source>
        <strain evidence="1 2">LaAM-08-1</strain>
    </source>
</reference>
<dbReference type="Proteomes" id="UP000054477">
    <property type="component" value="Unassembled WGS sequence"/>
</dbReference>
<dbReference type="AlphaFoldDB" id="A0A0C9WRQ9"/>
<proteinExistence type="predicted"/>
<name>A0A0C9WRQ9_9AGAR</name>
<accession>A0A0C9WRQ9</accession>
<reference evidence="2" key="2">
    <citation type="submission" date="2015-01" db="EMBL/GenBank/DDBJ databases">
        <title>Evolutionary Origins and Diversification of the Mycorrhizal Mutualists.</title>
        <authorList>
            <consortium name="DOE Joint Genome Institute"/>
            <consortium name="Mycorrhizal Genomics Consortium"/>
            <person name="Kohler A."/>
            <person name="Kuo A."/>
            <person name="Nagy L.G."/>
            <person name="Floudas D."/>
            <person name="Copeland A."/>
            <person name="Barry K.W."/>
            <person name="Cichocki N."/>
            <person name="Veneault-Fourrey C."/>
            <person name="LaButti K."/>
            <person name="Lindquist E.A."/>
            <person name="Lipzen A."/>
            <person name="Lundell T."/>
            <person name="Morin E."/>
            <person name="Murat C."/>
            <person name="Riley R."/>
            <person name="Ohm R."/>
            <person name="Sun H."/>
            <person name="Tunlid A."/>
            <person name="Henrissat B."/>
            <person name="Grigoriev I.V."/>
            <person name="Hibbett D.S."/>
            <person name="Martin F."/>
        </authorList>
    </citation>
    <scope>NUCLEOTIDE SEQUENCE [LARGE SCALE GENOMIC DNA]</scope>
    <source>
        <strain evidence="2">LaAM-08-1</strain>
    </source>
</reference>